<dbReference type="InterPro" id="IPR005844">
    <property type="entry name" value="A-D-PHexomutase_a/b/a-I"/>
</dbReference>
<evidence type="ECO:0000259" key="9">
    <source>
        <dbReference type="Pfam" id="PF02880"/>
    </source>
</evidence>
<comment type="cofactor">
    <cofactor evidence="1">
        <name>Mg(2+)</name>
        <dbReference type="ChEBI" id="CHEBI:18420"/>
    </cofactor>
</comment>
<gene>
    <name evidence="10" type="ORF">AUJ30_00820</name>
</gene>
<feature type="domain" description="Alpha-D-phosphohexomutase alpha/beta/alpha" evidence="7">
    <location>
        <begin position="7"/>
        <end position="139"/>
    </location>
</feature>
<dbReference type="PANTHER" id="PTHR43771:SF2">
    <property type="entry name" value="PHOSPHOMANNOMUTASE_PHOSPHOGLUCOMUTASE"/>
    <property type="match status" value="1"/>
</dbReference>
<reference evidence="10 11" key="1">
    <citation type="journal article" date="2016" name="Environ. Microbiol.">
        <title>Genomic resolution of a cold subsurface aquifer community provides metabolic insights for novel microbes adapted to high CO concentrations.</title>
        <authorList>
            <person name="Probst A.J."/>
            <person name="Castelle C.J."/>
            <person name="Singh A."/>
            <person name="Brown C.T."/>
            <person name="Anantharaman K."/>
            <person name="Sharon I."/>
            <person name="Hug L.A."/>
            <person name="Burstein D."/>
            <person name="Emerson J.B."/>
            <person name="Thomas B.C."/>
            <person name="Banfield J.F."/>
        </authorList>
    </citation>
    <scope>NUCLEOTIDE SEQUENCE [LARGE SCALE GENOMIC DNA]</scope>
    <source>
        <strain evidence="10">CG1_02_39_135</strain>
    </source>
</reference>
<dbReference type="Pfam" id="PF02879">
    <property type="entry name" value="PGM_PMM_II"/>
    <property type="match status" value="1"/>
</dbReference>
<evidence type="ECO:0008006" key="12">
    <source>
        <dbReference type="Google" id="ProtNLM"/>
    </source>
</evidence>
<evidence type="ECO:0000256" key="6">
    <source>
        <dbReference type="ARBA" id="ARBA00023235"/>
    </source>
</evidence>
<dbReference type="InterPro" id="IPR036900">
    <property type="entry name" value="A-D-PHexomutase_C_sf"/>
</dbReference>
<dbReference type="Gene3D" id="3.30.310.50">
    <property type="entry name" value="Alpha-D-phosphohexomutase, C-terminal domain"/>
    <property type="match status" value="1"/>
</dbReference>
<keyword evidence="6" id="KW-0413">Isomerase</keyword>
<feature type="domain" description="Alpha-D-phosphohexomutase alpha/beta/alpha" evidence="9">
    <location>
        <begin position="256"/>
        <end position="363"/>
    </location>
</feature>
<keyword evidence="5" id="KW-0460">Magnesium</keyword>
<dbReference type="AlphaFoldDB" id="A0A1J4Y472"/>
<evidence type="ECO:0000256" key="3">
    <source>
        <dbReference type="ARBA" id="ARBA00022553"/>
    </source>
</evidence>
<evidence type="ECO:0000313" key="10">
    <source>
        <dbReference type="EMBL" id="OIO65565.1"/>
    </source>
</evidence>
<proteinExistence type="inferred from homology"/>
<dbReference type="GO" id="GO:0046872">
    <property type="term" value="F:metal ion binding"/>
    <property type="evidence" value="ECO:0007669"/>
    <property type="project" value="UniProtKB-KW"/>
</dbReference>
<dbReference type="PANTHER" id="PTHR43771">
    <property type="entry name" value="PHOSPHOMANNOMUTASE"/>
    <property type="match status" value="1"/>
</dbReference>
<dbReference type="PRINTS" id="PR00509">
    <property type="entry name" value="PGMPMM"/>
</dbReference>
<dbReference type="Pfam" id="PF02878">
    <property type="entry name" value="PGM_PMM_I"/>
    <property type="match status" value="1"/>
</dbReference>
<organism evidence="10 11">
    <name type="scientific">Candidatus Wolfebacteria bacterium CG1_02_39_135</name>
    <dbReference type="NCBI Taxonomy" id="1805425"/>
    <lineage>
        <taxon>Bacteria</taxon>
        <taxon>Candidatus Wolfeibacteriota</taxon>
    </lineage>
</organism>
<dbReference type="SUPFAM" id="SSF55957">
    <property type="entry name" value="Phosphoglucomutase, C-terminal domain"/>
    <property type="match status" value="1"/>
</dbReference>
<evidence type="ECO:0000256" key="2">
    <source>
        <dbReference type="ARBA" id="ARBA00010231"/>
    </source>
</evidence>
<dbReference type="InterPro" id="IPR005845">
    <property type="entry name" value="A-D-PHexomutase_a/b/a-II"/>
</dbReference>
<protein>
    <recommendedName>
        <fullName evidence="12">Phosphomannomutase</fullName>
    </recommendedName>
</protein>
<dbReference type="GO" id="GO:0005975">
    <property type="term" value="P:carbohydrate metabolic process"/>
    <property type="evidence" value="ECO:0007669"/>
    <property type="project" value="InterPro"/>
</dbReference>
<evidence type="ECO:0000259" key="7">
    <source>
        <dbReference type="Pfam" id="PF02878"/>
    </source>
</evidence>
<dbReference type="SUPFAM" id="SSF53738">
    <property type="entry name" value="Phosphoglucomutase, first 3 domains"/>
    <property type="match status" value="3"/>
</dbReference>
<keyword evidence="4" id="KW-0479">Metal-binding</keyword>
<dbReference type="Proteomes" id="UP000182693">
    <property type="component" value="Unassembled WGS sequence"/>
</dbReference>
<evidence type="ECO:0000313" key="11">
    <source>
        <dbReference type="Proteomes" id="UP000182693"/>
    </source>
</evidence>
<evidence type="ECO:0000256" key="1">
    <source>
        <dbReference type="ARBA" id="ARBA00001946"/>
    </source>
</evidence>
<dbReference type="Pfam" id="PF02880">
    <property type="entry name" value="PGM_PMM_III"/>
    <property type="match status" value="1"/>
</dbReference>
<dbReference type="Gene3D" id="3.40.120.10">
    <property type="entry name" value="Alpha-D-Glucose-1,6-Bisphosphate, subunit A, domain 3"/>
    <property type="match status" value="3"/>
</dbReference>
<evidence type="ECO:0000256" key="5">
    <source>
        <dbReference type="ARBA" id="ARBA00022842"/>
    </source>
</evidence>
<name>A0A1J4Y472_9BACT</name>
<dbReference type="InterPro" id="IPR005841">
    <property type="entry name" value="Alpha-D-phosphohexomutase_SF"/>
</dbReference>
<accession>A0A1J4Y472</accession>
<dbReference type="EMBL" id="MNWX01000015">
    <property type="protein sequence ID" value="OIO65565.1"/>
    <property type="molecule type" value="Genomic_DNA"/>
</dbReference>
<dbReference type="GO" id="GO:0016868">
    <property type="term" value="F:intramolecular phosphotransferase activity"/>
    <property type="evidence" value="ECO:0007669"/>
    <property type="project" value="InterPro"/>
</dbReference>
<dbReference type="CDD" id="cd03089">
    <property type="entry name" value="PMM_PGM"/>
    <property type="match status" value="1"/>
</dbReference>
<feature type="domain" description="Alpha-D-phosphohexomutase alpha/beta/alpha" evidence="8">
    <location>
        <begin position="153"/>
        <end position="250"/>
    </location>
</feature>
<sequence>MKINPYIFRGYDLRGIVDKDLNPEIVEHLGKAYGTFLIKRGIKKAAVGYDCRLSSESYSEAIIRGLLATGVDVIDIGLALAGNVYWAQYYFKAPGCVLTSGSHNPANYNGFKFGTGFSATMVADEIQELRQIAEKGEFNQGEGELEKKDIKEEYFNDLIKRFSVPFNFKVVVDPSHSTPGAFVPELLKKAGCQVICNNCELDGTFPIGTPDPTEKKIAERLVKKILEEKADLGFSYDSDGDRLGAVDDKGNILWNDILVALFAADALERNPGTKIVFNTLCSKVVQDAIRLKRGQAVMWRTGHSFIKAKAQQEKAVFAGELSGHFYFLDKFYPHDDGCYSTLALLSYLSRTKKTLSQAVADLPQYISSPEIKIGCPDELKVGLMEKIADKLRQDFSRAEIIDDERAGDGVRLETKDSMFIIRYSQNGPYLTIKFEARDQEKYNQLKNYINQLLQSYGEIDWSFGVNVESLR</sequence>
<comment type="similarity">
    <text evidence="2">Belongs to the phosphohexose mutase family.</text>
</comment>
<dbReference type="InterPro" id="IPR016055">
    <property type="entry name" value="A-D-PHexomutase_a/b/a-I/II/III"/>
</dbReference>
<evidence type="ECO:0000259" key="8">
    <source>
        <dbReference type="Pfam" id="PF02879"/>
    </source>
</evidence>
<keyword evidence="3" id="KW-0597">Phosphoprotein</keyword>
<comment type="caution">
    <text evidence="10">The sequence shown here is derived from an EMBL/GenBank/DDBJ whole genome shotgun (WGS) entry which is preliminary data.</text>
</comment>
<dbReference type="STRING" id="1805425.AUJ30_00820"/>
<evidence type="ECO:0000256" key="4">
    <source>
        <dbReference type="ARBA" id="ARBA00022723"/>
    </source>
</evidence>
<dbReference type="InterPro" id="IPR005846">
    <property type="entry name" value="A-D-PHexomutase_a/b/a-III"/>
</dbReference>